<reference evidence="1" key="1">
    <citation type="submission" date="2021-01" db="EMBL/GenBank/DDBJ databases">
        <title>Paracoccus amoyensis sp. nov., isolated from the surface seawater along the coast of Xiamen Island, China.</title>
        <authorList>
            <person name="Lyu L."/>
        </authorList>
    </citation>
    <scope>NUCLEOTIDE SEQUENCE</scope>
    <source>
        <strain evidence="1">MJ17</strain>
    </source>
</reference>
<comment type="caution">
    <text evidence="1">The sequence shown here is derived from an EMBL/GenBank/DDBJ whole genome shotgun (WGS) entry which is preliminary data.</text>
</comment>
<dbReference type="Proteomes" id="UP000640485">
    <property type="component" value="Unassembled WGS sequence"/>
</dbReference>
<sequence length="685" mass="74455">MAVFTLINTFATWALGPGSLQLFGLSVKATAAVVSVGRSVLWSLAGTSLNRPNIPRQQVMATLSQTDSPRIRAYGRNLLGGVRAFHEAAEGELFQLVVMNHGQVDGLIRFWWDGEPVITDANGRVGRYKRNYFRDGSGNGGDYSDIPARNLSLFPELWTSEHRLQGQATFLAIFGDPADEDFAKEFPKGPHTQVQAEIRGVRVRNMSNSLVYSDSASLCIRNLMTHRDGWNIPLSKLDDASWAAFTARCSEPVALKGGGTEPRYRLSGYYTLDDPLKDVTARMLATCDGQVYETAEGKVGILGGGWSEPDVTITSADILSIEMDDGFDPFTDYNVLQGSFVSPDHGYQPTPVPDHKDAAVIGDQPERNQAYDNDMCPSGTQLQRLMKIRYAKDHRDQVGTIRTNLVGLKARFPKGDGIHTIRLQAPEFGIDGVYEVTSHSFSVADGVCVIGIASLQNPYGWNAATEERPLPPTLAEIAKNTQQVPEITGIALTQQLVDISGDVTGVKLSVTVDDPNRPSLKLKAQVAKGNYTAVGPWPDPQPKWIEMPADDYRAETGILDDGEQFTVRIQWVGRGNWVKAGTVTIVADPVRPDAPGSFGVMVTGGNAYLDWINAATNYFRTRVYVGTSPSFGAATLVATVAGNAGRPDSYTYDAGGGTGLRYFWVCTVNRSGLESLPDTPVSVVF</sequence>
<accession>A0A934SI52</accession>
<keyword evidence="2" id="KW-1185">Reference proteome</keyword>
<evidence type="ECO:0000313" key="1">
    <source>
        <dbReference type="EMBL" id="MBK4215812.1"/>
    </source>
</evidence>
<dbReference type="AlphaFoldDB" id="A0A934SI52"/>
<dbReference type="EMBL" id="JAEPRQ010000002">
    <property type="protein sequence ID" value="MBK4215812.1"/>
    <property type="molecule type" value="Genomic_DNA"/>
</dbReference>
<proteinExistence type="predicted"/>
<name>A0A934SI52_9RHOB</name>
<organism evidence="1 2">
    <name type="scientific">Paracoccus caeni</name>
    <dbReference type="NCBI Taxonomy" id="657651"/>
    <lineage>
        <taxon>Bacteria</taxon>
        <taxon>Pseudomonadati</taxon>
        <taxon>Pseudomonadota</taxon>
        <taxon>Alphaproteobacteria</taxon>
        <taxon>Rhodobacterales</taxon>
        <taxon>Paracoccaceae</taxon>
        <taxon>Paracoccus</taxon>
    </lineage>
</organism>
<dbReference type="RefSeq" id="WP_200685157.1">
    <property type="nucleotide sequence ID" value="NZ_JAEPRQ010000002.1"/>
</dbReference>
<evidence type="ECO:0000313" key="2">
    <source>
        <dbReference type="Proteomes" id="UP000640485"/>
    </source>
</evidence>
<evidence type="ECO:0008006" key="3">
    <source>
        <dbReference type="Google" id="ProtNLM"/>
    </source>
</evidence>
<protein>
    <recommendedName>
        <fullName evidence="3">Tip attachment protein J domain-containing protein</fullName>
    </recommendedName>
</protein>
<gene>
    <name evidence="1" type="ORF">JJJ17_07740</name>
</gene>